<keyword evidence="9" id="KW-0547">Nucleotide-binding</keyword>
<keyword evidence="11" id="KW-0067">ATP-binding</keyword>
<dbReference type="NCBIfam" id="TIGR01007">
    <property type="entry name" value="eps_fam"/>
    <property type="match status" value="1"/>
</dbReference>
<evidence type="ECO:0000256" key="2">
    <source>
        <dbReference type="ARBA" id="ARBA00007316"/>
    </source>
</evidence>
<evidence type="ECO:0000259" key="19">
    <source>
        <dbReference type="Pfam" id="PF13614"/>
    </source>
</evidence>
<feature type="coiled-coil region" evidence="16">
    <location>
        <begin position="295"/>
        <end position="322"/>
    </location>
</feature>
<evidence type="ECO:0000259" key="18">
    <source>
        <dbReference type="Pfam" id="PF02706"/>
    </source>
</evidence>
<keyword evidence="16" id="KW-0175">Coiled coil</keyword>
<comment type="catalytic activity">
    <reaction evidence="15">
        <text>L-tyrosyl-[protein] + ATP = O-phospho-L-tyrosyl-[protein] + ADP + H(+)</text>
        <dbReference type="Rhea" id="RHEA:10596"/>
        <dbReference type="Rhea" id="RHEA-COMP:10136"/>
        <dbReference type="Rhea" id="RHEA-COMP:20101"/>
        <dbReference type="ChEBI" id="CHEBI:15378"/>
        <dbReference type="ChEBI" id="CHEBI:30616"/>
        <dbReference type="ChEBI" id="CHEBI:46858"/>
        <dbReference type="ChEBI" id="CHEBI:61978"/>
        <dbReference type="ChEBI" id="CHEBI:456216"/>
        <dbReference type="EC" id="2.7.10.2"/>
    </reaction>
</comment>
<evidence type="ECO:0000313" key="20">
    <source>
        <dbReference type="EMBL" id="MBK3516844.1"/>
    </source>
</evidence>
<keyword evidence="8 17" id="KW-0812">Transmembrane</keyword>
<keyword evidence="10" id="KW-0418">Kinase</keyword>
<feature type="transmembrane region" description="Helical" evidence="17">
    <location>
        <begin position="37"/>
        <end position="55"/>
    </location>
</feature>
<dbReference type="Pfam" id="PF13614">
    <property type="entry name" value="AAA_31"/>
    <property type="match status" value="1"/>
</dbReference>
<evidence type="ECO:0000256" key="10">
    <source>
        <dbReference type="ARBA" id="ARBA00022777"/>
    </source>
</evidence>
<keyword evidence="13 17" id="KW-0472">Membrane</keyword>
<dbReference type="RefSeq" id="WP_200464070.1">
    <property type="nucleotide sequence ID" value="NZ_JAENRR010000009.1"/>
</dbReference>
<dbReference type="InterPro" id="IPR005702">
    <property type="entry name" value="Wzc-like_C"/>
</dbReference>
<dbReference type="InterPro" id="IPR027417">
    <property type="entry name" value="P-loop_NTPase"/>
</dbReference>
<dbReference type="InterPro" id="IPR003856">
    <property type="entry name" value="LPS_length_determ_N"/>
</dbReference>
<comment type="similarity">
    <text evidence="3">Belongs to the etk/wzc family.</text>
</comment>
<evidence type="ECO:0000256" key="12">
    <source>
        <dbReference type="ARBA" id="ARBA00022989"/>
    </source>
</evidence>
<evidence type="ECO:0000313" key="21">
    <source>
        <dbReference type="Proteomes" id="UP000605676"/>
    </source>
</evidence>
<feature type="domain" description="Polysaccharide chain length determinant N-terminal" evidence="18">
    <location>
        <begin position="24"/>
        <end position="115"/>
    </location>
</feature>
<evidence type="ECO:0000256" key="14">
    <source>
        <dbReference type="ARBA" id="ARBA00023137"/>
    </source>
</evidence>
<dbReference type="PANTHER" id="PTHR32309">
    <property type="entry name" value="TYROSINE-PROTEIN KINASE"/>
    <property type="match status" value="1"/>
</dbReference>
<evidence type="ECO:0000256" key="17">
    <source>
        <dbReference type="SAM" id="Phobius"/>
    </source>
</evidence>
<dbReference type="Gene3D" id="3.40.50.300">
    <property type="entry name" value="P-loop containing nucleotide triphosphate hydrolases"/>
    <property type="match status" value="1"/>
</dbReference>
<keyword evidence="14" id="KW-0829">Tyrosine-protein kinase</keyword>
<keyword evidence="7 20" id="KW-0808">Transferase</keyword>
<dbReference type="Proteomes" id="UP000605676">
    <property type="component" value="Unassembled WGS sequence"/>
</dbReference>
<keyword evidence="12 17" id="KW-1133">Transmembrane helix</keyword>
<proteinExistence type="inferred from homology"/>
<protein>
    <recommendedName>
        <fullName evidence="4">non-specific protein-tyrosine kinase</fullName>
        <ecNumber evidence="4">2.7.10.2</ecNumber>
    </recommendedName>
</protein>
<evidence type="ECO:0000256" key="8">
    <source>
        <dbReference type="ARBA" id="ARBA00022692"/>
    </source>
</evidence>
<keyword evidence="6" id="KW-0997">Cell inner membrane</keyword>
<keyword evidence="21" id="KW-1185">Reference proteome</keyword>
<comment type="similarity">
    <text evidence="2">Belongs to the CpsD/CapB family.</text>
</comment>
<dbReference type="SUPFAM" id="SSF52540">
    <property type="entry name" value="P-loop containing nucleoside triphosphate hydrolases"/>
    <property type="match status" value="1"/>
</dbReference>
<dbReference type="InterPro" id="IPR025669">
    <property type="entry name" value="AAA_dom"/>
</dbReference>
<evidence type="ECO:0000256" key="16">
    <source>
        <dbReference type="SAM" id="Coils"/>
    </source>
</evidence>
<evidence type="ECO:0000256" key="13">
    <source>
        <dbReference type="ARBA" id="ARBA00023136"/>
    </source>
</evidence>
<keyword evidence="5" id="KW-1003">Cell membrane</keyword>
<dbReference type="EMBL" id="JAENRR010000009">
    <property type="protein sequence ID" value="MBK3516844.1"/>
    <property type="molecule type" value="Genomic_DNA"/>
</dbReference>
<organism evidence="20 21">
    <name type="scientific">Carboxylicivirga marina</name>
    <dbReference type="NCBI Taxonomy" id="2800988"/>
    <lineage>
        <taxon>Bacteria</taxon>
        <taxon>Pseudomonadati</taxon>
        <taxon>Bacteroidota</taxon>
        <taxon>Bacteroidia</taxon>
        <taxon>Marinilabiliales</taxon>
        <taxon>Marinilabiliaceae</taxon>
        <taxon>Carboxylicivirga</taxon>
    </lineage>
</organism>
<comment type="subcellular location">
    <subcellularLocation>
        <location evidence="1">Cell inner membrane</location>
        <topology evidence="1">Multi-pass membrane protein</topology>
    </subcellularLocation>
</comment>
<dbReference type="Pfam" id="PF02706">
    <property type="entry name" value="Wzz"/>
    <property type="match status" value="1"/>
</dbReference>
<evidence type="ECO:0000256" key="6">
    <source>
        <dbReference type="ARBA" id="ARBA00022519"/>
    </source>
</evidence>
<name>A0ABS1HI17_9BACT</name>
<evidence type="ECO:0000256" key="15">
    <source>
        <dbReference type="ARBA" id="ARBA00051245"/>
    </source>
</evidence>
<evidence type="ECO:0000256" key="11">
    <source>
        <dbReference type="ARBA" id="ARBA00022840"/>
    </source>
</evidence>
<dbReference type="PANTHER" id="PTHR32309:SF13">
    <property type="entry name" value="FERRIC ENTEROBACTIN TRANSPORT PROTEIN FEPE"/>
    <property type="match status" value="1"/>
</dbReference>
<dbReference type="InterPro" id="IPR050445">
    <property type="entry name" value="Bact_polysacc_biosynth/exp"/>
</dbReference>
<dbReference type="CDD" id="cd05387">
    <property type="entry name" value="BY-kinase"/>
    <property type="match status" value="1"/>
</dbReference>
<dbReference type="EC" id="2.7.10.2" evidence="4"/>
<evidence type="ECO:0000256" key="4">
    <source>
        <dbReference type="ARBA" id="ARBA00011903"/>
    </source>
</evidence>
<evidence type="ECO:0000256" key="9">
    <source>
        <dbReference type="ARBA" id="ARBA00022741"/>
    </source>
</evidence>
<dbReference type="GO" id="GO:0004715">
    <property type="term" value="F:non-membrane spanning protein tyrosine kinase activity"/>
    <property type="evidence" value="ECO:0007669"/>
    <property type="project" value="UniProtKB-EC"/>
</dbReference>
<sequence>MNNTENTSQAFQANNKKSAGDNLFDINRLIRLVLKNWYLFVISVPLCLGAVFMYHRYTVPVYKASATLMLKGSEQKTLSQADLIEGFGLSPEMRSVENQSFIIRSRNIIKKAIDRLDFGVSYYQKGRFKDSELYNSSPFTIEFDSVHPQLVNVPIELVFNEVNEISVKINSEGGVLHNYSSEKFAGRTGALEYSKLVSLNEWVSEDAFSFKVRRKNNVNLTPGVSYYFIFKTHQQLTSEYRSTLGVAPYREGSSILFISSIGTSRGKIVRFLDELCEVILEHNLDRKNDMATRSIAFIEAQLKTVSDTLDKVQNRLSSYRKANRFMGPSEFSQKLADKYYDTESKLKMLDMRIEYYEYIKKNLEVSNDFEEFLLPAVDNKNTGLVNEFVAQLIELQKEKEMLKGAAQLNNQYLVTVQSKIEVTVDLLNKSINQVLRNFGLEKAKIEKELSAILQDMEKLPELEKDYLIIDRTYKLNDAIYTFLLQKHSETQISKASNVPDNEIIDNASISAIVSPNKNSDYKKGIMLALLIPAVFIGLKEFLNTKVRGADDLKYLIPEVPVLGMVFNNKSGAENVINEHPHSIISESFRSIRTKLKFMAGANDFKVITLTSSNTGEGKTFCAQNIASVFAISGKKTVLVGFDMRKPRLTALFNLNSKQGLSNYFIGQSAVEDIIYDTELDGVSVIPAGPIPPNPSELIVGDKTHELYQYLRDNFDIVVIDSPPIGLVADARLLMHYSDCNLFIVRSNYTSKDHLVHTIDNLTSERVDGLGVILNDLSMNEKGYGYYSAEYYGGKTQS</sequence>
<reference evidence="20 21" key="1">
    <citation type="submission" date="2021-01" db="EMBL/GenBank/DDBJ databases">
        <title>Carboxyliciviraga sp.nov., isolated from coastal sediments.</title>
        <authorList>
            <person name="Lu D."/>
            <person name="Zhang T."/>
        </authorList>
    </citation>
    <scope>NUCLEOTIDE SEQUENCE [LARGE SCALE GENOMIC DNA]</scope>
    <source>
        <strain evidence="20 21">N1Y132</strain>
    </source>
</reference>
<gene>
    <name evidence="20" type="ORF">JIV24_05790</name>
</gene>
<evidence type="ECO:0000256" key="7">
    <source>
        <dbReference type="ARBA" id="ARBA00022679"/>
    </source>
</evidence>
<evidence type="ECO:0000256" key="1">
    <source>
        <dbReference type="ARBA" id="ARBA00004429"/>
    </source>
</evidence>
<comment type="caution">
    <text evidence="20">The sequence shown here is derived from an EMBL/GenBank/DDBJ whole genome shotgun (WGS) entry which is preliminary data.</text>
</comment>
<evidence type="ECO:0000256" key="3">
    <source>
        <dbReference type="ARBA" id="ARBA00008883"/>
    </source>
</evidence>
<evidence type="ECO:0000256" key="5">
    <source>
        <dbReference type="ARBA" id="ARBA00022475"/>
    </source>
</evidence>
<feature type="domain" description="AAA" evidence="19">
    <location>
        <begin position="605"/>
        <end position="762"/>
    </location>
</feature>
<accession>A0ABS1HI17</accession>